<dbReference type="InterPro" id="IPR004808">
    <property type="entry name" value="AP_endonuc_1"/>
</dbReference>
<dbReference type="PROSITE" id="PS51435">
    <property type="entry name" value="AP_NUCLEASE_F1_4"/>
    <property type="match status" value="1"/>
</dbReference>
<dbReference type="GO" id="GO:0006281">
    <property type="term" value="P:DNA repair"/>
    <property type="evidence" value="ECO:0007669"/>
    <property type="project" value="InterPro"/>
</dbReference>
<proteinExistence type="inferred from homology"/>
<feature type="binding site" evidence="6">
    <location>
        <position position="245"/>
    </location>
    <ligand>
        <name>Mg(2+)</name>
        <dbReference type="ChEBI" id="CHEBI:18420"/>
        <label>1</label>
    </ligand>
</feature>
<evidence type="ECO:0000259" key="8">
    <source>
        <dbReference type="Pfam" id="PF03372"/>
    </source>
</evidence>
<dbReference type="InterPro" id="IPR005135">
    <property type="entry name" value="Endo/exonuclease/phosphatase"/>
</dbReference>
<dbReference type="GO" id="GO:0008311">
    <property type="term" value="F:double-stranded DNA 3'-5' DNA exonuclease activity"/>
    <property type="evidence" value="ECO:0007669"/>
    <property type="project" value="UniProtKB-EC"/>
</dbReference>
<feature type="binding site" evidence="6">
    <location>
        <position position="246"/>
    </location>
    <ligand>
        <name>Mg(2+)</name>
        <dbReference type="ChEBI" id="CHEBI:18420"/>
        <label>1</label>
    </ligand>
</feature>
<keyword evidence="3 9" id="KW-0378">Hydrolase</keyword>
<evidence type="ECO:0000256" key="3">
    <source>
        <dbReference type="ARBA" id="ARBA00022801"/>
    </source>
</evidence>
<dbReference type="SUPFAM" id="SSF56219">
    <property type="entry name" value="DNase I-like"/>
    <property type="match status" value="1"/>
</dbReference>
<sequence>MKIATWNVNSVRVRMDQILEWLQKESIDVLGMQEIKTPDDKFPYNNFRDLGYNVESFGEVGFNGVAIASKFPMENVKKGFALDARDQKRMISCEINGIKIINVYVPNGKDVGTSDYYYKLDYLSKLKEYLISLLKITNRIILIGDLNVALSDLDVYNSNQMSFKIGFTHLERNAMKDVLDIGFFDAFREFHKNDKIFSFWDYRANSFLRNIGLRVDYILMTKEIFEKAVFCGIDTKERAKRGSSDHAPVYAQINNLTGSGI</sequence>
<reference evidence="9" key="1">
    <citation type="journal article" date="2020" name="mSystems">
        <title>Genome- and Community-Level Interaction Insights into Carbon Utilization and Element Cycling Functions of Hydrothermarchaeota in Hydrothermal Sediment.</title>
        <authorList>
            <person name="Zhou Z."/>
            <person name="Liu Y."/>
            <person name="Xu W."/>
            <person name="Pan J."/>
            <person name="Luo Z.H."/>
            <person name="Li M."/>
        </authorList>
    </citation>
    <scope>NUCLEOTIDE SEQUENCE [LARGE SCALE GENOMIC DNA]</scope>
    <source>
        <strain evidence="9">SpSt-1135</strain>
    </source>
</reference>
<dbReference type="InterPro" id="IPR037493">
    <property type="entry name" value="ExoIII-like"/>
</dbReference>
<dbReference type="Gene3D" id="3.60.10.10">
    <property type="entry name" value="Endonuclease/exonuclease/phosphatase"/>
    <property type="match status" value="1"/>
</dbReference>
<dbReference type="PANTHER" id="PTHR43250:SF2">
    <property type="entry name" value="EXODEOXYRIBONUCLEASE III"/>
    <property type="match status" value="1"/>
</dbReference>
<evidence type="ECO:0000256" key="5">
    <source>
        <dbReference type="PIRSR" id="PIRSR604808-1"/>
    </source>
</evidence>
<feature type="binding site" evidence="6">
    <location>
        <position position="34"/>
    </location>
    <ligand>
        <name>Mg(2+)</name>
        <dbReference type="ChEBI" id="CHEBI:18420"/>
        <label>1</label>
    </ligand>
</feature>
<feature type="binding site" evidence="6">
    <location>
        <position position="7"/>
    </location>
    <ligand>
        <name>Mg(2+)</name>
        <dbReference type="ChEBI" id="CHEBI:18420"/>
        <label>1</label>
    </ligand>
</feature>
<dbReference type="NCBIfam" id="TIGR00195">
    <property type="entry name" value="exoDNase_III"/>
    <property type="match status" value="1"/>
</dbReference>
<feature type="domain" description="Endonuclease/exonuclease/phosphatase" evidence="8">
    <location>
        <begin position="4"/>
        <end position="246"/>
    </location>
</feature>
<protein>
    <submittedName>
        <fullName evidence="9">Exodeoxyribonuclease III</fullName>
        <ecNumber evidence="9">3.1.11.2</ecNumber>
    </submittedName>
</protein>
<comment type="cofactor">
    <cofactor evidence="6">
        <name>Mg(2+)</name>
        <dbReference type="ChEBI" id="CHEBI:18420"/>
    </cofactor>
    <cofactor evidence="6">
        <name>Mn(2+)</name>
        <dbReference type="ChEBI" id="CHEBI:29035"/>
    </cofactor>
    <text evidence="6">Probably binds two magnesium or manganese ions per subunit.</text>
</comment>
<feature type="site" description="Transition state stabilizer" evidence="7">
    <location>
        <position position="147"/>
    </location>
</feature>
<dbReference type="PANTHER" id="PTHR43250">
    <property type="entry name" value="EXODEOXYRIBONUCLEASE III"/>
    <property type="match status" value="1"/>
</dbReference>
<evidence type="ECO:0000256" key="2">
    <source>
        <dbReference type="ARBA" id="ARBA00022723"/>
    </source>
</evidence>
<dbReference type="NCBIfam" id="TIGR00633">
    <property type="entry name" value="xth"/>
    <property type="match status" value="1"/>
</dbReference>
<feature type="active site" description="Proton donor/acceptor" evidence="5">
    <location>
        <position position="145"/>
    </location>
</feature>
<feature type="active site" evidence="5">
    <location>
        <position position="104"/>
    </location>
</feature>
<keyword evidence="4 6" id="KW-0460">Magnesium</keyword>
<dbReference type="CDD" id="cd09086">
    <property type="entry name" value="ExoIII-like_AP-endo"/>
    <property type="match status" value="1"/>
</dbReference>
<feature type="active site" description="Proton acceptor" evidence="5">
    <location>
        <position position="246"/>
    </location>
</feature>
<feature type="binding site" evidence="6">
    <location>
        <position position="145"/>
    </location>
    <ligand>
        <name>Mg(2+)</name>
        <dbReference type="ChEBI" id="CHEBI:18420"/>
        <label>1</label>
    </ligand>
</feature>
<dbReference type="Pfam" id="PF03372">
    <property type="entry name" value="Exo_endo_phos"/>
    <property type="match status" value="1"/>
</dbReference>
<feature type="site" description="Important for catalytic activity" evidence="7">
    <location>
        <position position="216"/>
    </location>
</feature>
<feature type="binding site" evidence="6">
    <location>
        <position position="147"/>
    </location>
    <ligand>
        <name>Mg(2+)</name>
        <dbReference type="ChEBI" id="CHEBI:18420"/>
        <label>1</label>
    </ligand>
</feature>
<evidence type="ECO:0000313" key="9">
    <source>
        <dbReference type="EMBL" id="HHS48637.1"/>
    </source>
</evidence>
<dbReference type="Proteomes" id="UP000886400">
    <property type="component" value="Unassembled WGS sequence"/>
</dbReference>
<dbReference type="EMBL" id="DRZX01000100">
    <property type="protein sequence ID" value="HHS48637.1"/>
    <property type="molecule type" value="Genomic_DNA"/>
</dbReference>
<dbReference type="InterPro" id="IPR036691">
    <property type="entry name" value="Endo/exonu/phosph_ase_sf"/>
</dbReference>
<evidence type="ECO:0000256" key="1">
    <source>
        <dbReference type="ARBA" id="ARBA00007092"/>
    </source>
</evidence>
<organism evidence="9">
    <name type="scientific">Desulfurella acetivorans</name>
    <dbReference type="NCBI Taxonomy" id="33002"/>
    <lineage>
        <taxon>Bacteria</taxon>
        <taxon>Pseudomonadati</taxon>
        <taxon>Campylobacterota</taxon>
        <taxon>Desulfurellia</taxon>
        <taxon>Desulfurellales</taxon>
        <taxon>Desulfurellaceae</taxon>
        <taxon>Desulfurella</taxon>
    </lineage>
</organism>
<comment type="similarity">
    <text evidence="1">Belongs to the DNA repair enzymes AP/ExoA family.</text>
</comment>
<keyword evidence="6" id="KW-0464">Manganese</keyword>
<evidence type="ECO:0000256" key="7">
    <source>
        <dbReference type="PIRSR" id="PIRSR604808-3"/>
    </source>
</evidence>
<feature type="site" description="Interaction with DNA substrate" evidence="7">
    <location>
        <position position="246"/>
    </location>
</feature>
<dbReference type="GO" id="GO:0046872">
    <property type="term" value="F:metal ion binding"/>
    <property type="evidence" value="ECO:0007669"/>
    <property type="project" value="UniProtKB-KW"/>
</dbReference>
<keyword evidence="2 6" id="KW-0479">Metal-binding</keyword>
<dbReference type="AlphaFoldDB" id="A0A7C6A7D8"/>
<comment type="caution">
    <text evidence="9">The sequence shown here is derived from an EMBL/GenBank/DDBJ whole genome shotgun (WGS) entry which is preliminary data.</text>
</comment>
<gene>
    <name evidence="9" type="primary">xth</name>
    <name evidence="9" type="ORF">ENM99_02095</name>
</gene>
<dbReference type="EC" id="3.1.11.2" evidence="9"/>
<accession>A0A7C6A7D8</accession>
<evidence type="ECO:0000256" key="6">
    <source>
        <dbReference type="PIRSR" id="PIRSR604808-2"/>
    </source>
</evidence>
<evidence type="ECO:0000256" key="4">
    <source>
        <dbReference type="ARBA" id="ARBA00022842"/>
    </source>
</evidence>
<name>A0A7C6A7D8_DESAE</name>